<accession>A0A1H6F976</accession>
<protein>
    <submittedName>
        <fullName evidence="1">Uncharacterized protein</fullName>
    </submittedName>
</protein>
<gene>
    <name evidence="1" type="ORF">MBHS_01389</name>
</gene>
<reference evidence="1 2" key="1">
    <citation type="submission" date="2016-10" db="EMBL/GenBank/DDBJ databases">
        <authorList>
            <person name="de Groot N.N."/>
        </authorList>
    </citation>
    <scope>NUCLEOTIDE SEQUENCE [LARGE SCALE GENOMIC DNA]</scope>
    <source>
        <strain evidence="1">MBHS1</strain>
    </source>
</reference>
<proteinExistence type="predicted"/>
<keyword evidence="2" id="KW-1185">Reference proteome</keyword>
<sequence length="92" mass="10212">MSFDFILRAFASPIPGIFKSAFKDSEKTPSTLPTYETRFLAKMPPISGIIESASLNFKSSDILIEGIIFSCLKYHLIQFVFVAGHLNLAPIN</sequence>
<name>A0A1H6F976_9GAMM</name>
<dbReference type="AlphaFoldDB" id="A0A1H6F976"/>
<evidence type="ECO:0000313" key="2">
    <source>
        <dbReference type="Proteomes" id="UP000236724"/>
    </source>
</evidence>
<dbReference type="Proteomes" id="UP000236724">
    <property type="component" value="Unassembled WGS sequence"/>
</dbReference>
<organism evidence="1 2">
    <name type="scientific">Candidatus Venteria ishoeyi</name>
    <dbReference type="NCBI Taxonomy" id="1899563"/>
    <lineage>
        <taxon>Bacteria</taxon>
        <taxon>Pseudomonadati</taxon>
        <taxon>Pseudomonadota</taxon>
        <taxon>Gammaproteobacteria</taxon>
        <taxon>Thiotrichales</taxon>
        <taxon>Thiotrichaceae</taxon>
        <taxon>Venteria</taxon>
    </lineage>
</organism>
<dbReference type="EMBL" id="FMSV02000342">
    <property type="protein sequence ID" value="SEH05535.1"/>
    <property type="molecule type" value="Genomic_DNA"/>
</dbReference>
<evidence type="ECO:0000313" key="1">
    <source>
        <dbReference type="EMBL" id="SEH05535.1"/>
    </source>
</evidence>